<organism evidence="1 2">
    <name type="scientific">Truncatella angustata</name>
    <dbReference type="NCBI Taxonomy" id="152316"/>
    <lineage>
        <taxon>Eukaryota</taxon>
        <taxon>Fungi</taxon>
        <taxon>Dikarya</taxon>
        <taxon>Ascomycota</taxon>
        <taxon>Pezizomycotina</taxon>
        <taxon>Sordariomycetes</taxon>
        <taxon>Xylariomycetidae</taxon>
        <taxon>Amphisphaeriales</taxon>
        <taxon>Sporocadaceae</taxon>
        <taxon>Truncatella</taxon>
    </lineage>
</organism>
<name>A0A9P8UTB0_9PEZI</name>
<evidence type="ECO:0000313" key="1">
    <source>
        <dbReference type="EMBL" id="KAH6657848.1"/>
    </source>
</evidence>
<proteinExistence type="predicted"/>
<protein>
    <submittedName>
        <fullName evidence="1">Uncharacterized protein</fullName>
    </submittedName>
</protein>
<sequence length="129" mass="14095">MTCGFFVAFMPTLPRAVKETAWIQKIRPASGLRYLPSPNANGAKRSSYGASGVISYTVSHGTTSKDLYLQIDEEGLAMDILKLSESTERLRKGNITLACITRTTHIVISHEQRLDSNLNGGSSPKAQRP</sequence>
<dbReference type="RefSeq" id="XP_045962082.1">
    <property type="nucleotide sequence ID" value="XM_046102162.1"/>
</dbReference>
<comment type="caution">
    <text evidence="1">The sequence shown here is derived from an EMBL/GenBank/DDBJ whole genome shotgun (WGS) entry which is preliminary data.</text>
</comment>
<gene>
    <name evidence="1" type="ORF">BKA67DRAFT_556553</name>
</gene>
<accession>A0A9P8UTB0</accession>
<keyword evidence="2" id="KW-1185">Reference proteome</keyword>
<reference evidence="1" key="1">
    <citation type="journal article" date="2021" name="Nat. Commun.">
        <title>Genetic determinants of endophytism in the Arabidopsis root mycobiome.</title>
        <authorList>
            <person name="Mesny F."/>
            <person name="Miyauchi S."/>
            <person name="Thiergart T."/>
            <person name="Pickel B."/>
            <person name="Atanasova L."/>
            <person name="Karlsson M."/>
            <person name="Huettel B."/>
            <person name="Barry K.W."/>
            <person name="Haridas S."/>
            <person name="Chen C."/>
            <person name="Bauer D."/>
            <person name="Andreopoulos W."/>
            <person name="Pangilinan J."/>
            <person name="LaButti K."/>
            <person name="Riley R."/>
            <person name="Lipzen A."/>
            <person name="Clum A."/>
            <person name="Drula E."/>
            <person name="Henrissat B."/>
            <person name="Kohler A."/>
            <person name="Grigoriev I.V."/>
            <person name="Martin F.M."/>
            <person name="Hacquard S."/>
        </authorList>
    </citation>
    <scope>NUCLEOTIDE SEQUENCE</scope>
    <source>
        <strain evidence="1">MPI-SDFR-AT-0073</strain>
    </source>
</reference>
<dbReference type="AlphaFoldDB" id="A0A9P8UTB0"/>
<dbReference type="Proteomes" id="UP000758603">
    <property type="component" value="Unassembled WGS sequence"/>
</dbReference>
<dbReference type="GeneID" id="70131054"/>
<evidence type="ECO:0000313" key="2">
    <source>
        <dbReference type="Proteomes" id="UP000758603"/>
    </source>
</evidence>
<dbReference type="EMBL" id="JAGPXC010000002">
    <property type="protein sequence ID" value="KAH6657848.1"/>
    <property type="molecule type" value="Genomic_DNA"/>
</dbReference>